<evidence type="ECO:0000256" key="1">
    <source>
        <dbReference type="ARBA" id="ARBA00022756"/>
    </source>
</evidence>
<comment type="subcellular location">
    <subcellularLocation>
        <location evidence="2">Cytoplasm</location>
    </subcellularLocation>
</comment>
<dbReference type="Pfam" id="PF13500">
    <property type="entry name" value="AAA_26"/>
    <property type="match status" value="1"/>
</dbReference>
<dbReference type="EMBL" id="CACVAR010000414">
    <property type="protein sequence ID" value="CAA6827049.1"/>
    <property type="molecule type" value="Genomic_DNA"/>
</dbReference>
<comment type="subunit">
    <text evidence="2">Homodimer.</text>
</comment>
<dbReference type="InterPro" id="IPR027417">
    <property type="entry name" value="P-loop_NTPase"/>
</dbReference>
<feature type="binding site" evidence="2">
    <location>
        <begin position="114"/>
        <end position="117"/>
    </location>
    <ligand>
        <name>ATP</name>
        <dbReference type="ChEBI" id="CHEBI:30616"/>
    </ligand>
</feature>
<dbReference type="GO" id="GO:0005829">
    <property type="term" value="C:cytosol"/>
    <property type="evidence" value="ECO:0007669"/>
    <property type="project" value="TreeGrafter"/>
</dbReference>
<feature type="binding site" evidence="2">
    <location>
        <begin position="12"/>
        <end position="17"/>
    </location>
    <ligand>
        <name>ATP</name>
        <dbReference type="ChEBI" id="CHEBI:30616"/>
    </ligand>
</feature>
<organism evidence="3">
    <name type="scientific">uncultured Sulfurovum sp</name>
    <dbReference type="NCBI Taxonomy" id="269237"/>
    <lineage>
        <taxon>Bacteria</taxon>
        <taxon>Pseudomonadati</taxon>
        <taxon>Campylobacterota</taxon>
        <taxon>Epsilonproteobacteria</taxon>
        <taxon>Campylobacterales</taxon>
        <taxon>Sulfurovaceae</taxon>
        <taxon>Sulfurovum</taxon>
        <taxon>environmental samples</taxon>
    </lineage>
</organism>
<dbReference type="GO" id="GO:0005524">
    <property type="term" value="F:ATP binding"/>
    <property type="evidence" value="ECO:0007669"/>
    <property type="project" value="UniProtKB-UniRule"/>
</dbReference>
<proteinExistence type="inferred from homology"/>
<dbReference type="PANTHER" id="PTHR43210:SF5">
    <property type="entry name" value="DETHIOBIOTIN SYNTHETASE"/>
    <property type="match status" value="1"/>
</dbReference>
<comment type="cofactor">
    <cofactor evidence="2">
        <name>Mg(2+)</name>
        <dbReference type="ChEBI" id="CHEBI:18420"/>
    </cofactor>
</comment>
<dbReference type="GO" id="GO:0000287">
    <property type="term" value="F:magnesium ion binding"/>
    <property type="evidence" value="ECO:0007669"/>
    <property type="project" value="UniProtKB-UniRule"/>
</dbReference>
<dbReference type="AlphaFoldDB" id="A0A6S6UIE7"/>
<keyword evidence="2" id="KW-0460">Magnesium</keyword>
<dbReference type="NCBIfam" id="TIGR00347">
    <property type="entry name" value="bioD"/>
    <property type="match status" value="1"/>
</dbReference>
<feature type="binding site" evidence="2">
    <location>
        <position position="16"/>
    </location>
    <ligand>
        <name>Mg(2+)</name>
        <dbReference type="ChEBI" id="CHEBI:18420"/>
    </ligand>
</feature>
<feature type="binding site" evidence="2">
    <location>
        <position position="41"/>
    </location>
    <ligand>
        <name>substrate</name>
    </ligand>
</feature>
<keyword evidence="2 3" id="KW-0436">Ligase</keyword>
<accession>A0A6S6UIE7</accession>
<dbReference type="UniPathway" id="UPA00078">
    <property type="reaction ID" value="UER00161"/>
</dbReference>
<dbReference type="PIRSF" id="PIRSF006755">
    <property type="entry name" value="DTB_synth"/>
    <property type="match status" value="1"/>
</dbReference>
<comment type="pathway">
    <text evidence="2">Cofactor biosynthesis; biotin biosynthesis; biotin from 7,8-diaminononanoate: step 1/2.</text>
</comment>
<dbReference type="GO" id="GO:0009102">
    <property type="term" value="P:biotin biosynthetic process"/>
    <property type="evidence" value="ECO:0007669"/>
    <property type="project" value="UniProtKB-UniRule"/>
</dbReference>
<dbReference type="CDD" id="cd03109">
    <property type="entry name" value="DTBS"/>
    <property type="match status" value="1"/>
</dbReference>
<dbReference type="SUPFAM" id="SSF52540">
    <property type="entry name" value="P-loop containing nucleoside triphosphate hydrolases"/>
    <property type="match status" value="1"/>
</dbReference>
<keyword evidence="2" id="KW-0479">Metal-binding</keyword>
<evidence type="ECO:0000256" key="2">
    <source>
        <dbReference type="HAMAP-Rule" id="MF_00336"/>
    </source>
</evidence>
<comment type="function">
    <text evidence="2">Catalyzes a mechanistically unusual reaction, the ATP-dependent insertion of CO2 between the N7 and N8 nitrogen atoms of 7,8-diaminopelargonic acid (DAPA, also called 7,8-diammoniononanoate) to form a ureido ring.</text>
</comment>
<keyword evidence="2" id="KW-0067">ATP-binding</keyword>
<feature type="active site" evidence="2">
    <location>
        <position position="37"/>
    </location>
</feature>
<comment type="similarity">
    <text evidence="2">Belongs to the dethiobiotin synthetase family.</text>
</comment>
<dbReference type="PANTHER" id="PTHR43210">
    <property type="entry name" value="DETHIOBIOTIN SYNTHETASE"/>
    <property type="match status" value="1"/>
</dbReference>
<feature type="binding site" evidence="2">
    <location>
        <position position="49"/>
    </location>
    <ligand>
        <name>Mg(2+)</name>
        <dbReference type="ChEBI" id="CHEBI:18420"/>
    </ligand>
</feature>
<keyword evidence="1 2" id="KW-0093">Biotin biosynthesis</keyword>
<dbReference type="EC" id="6.3.3.3" evidence="2"/>
<dbReference type="Gene3D" id="3.40.50.300">
    <property type="entry name" value="P-loop containing nucleotide triphosphate hydrolases"/>
    <property type="match status" value="1"/>
</dbReference>
<sequence>MKPLFVTATNTNVGKTYTTQKLIESFSKQGISVGACKPVETGVDTEPLDAKALLESVQKYNPAFKDLQSKDITAYTFKLPAAPFCADIEKTINIEIIKTKIVELQKLCDLLIIEGAGGLMVPITQEYKMIDLAQELDLQTLLVTPSKLGCINDTLLSIEALKSHNITFDWCVNIFEDKDEFTEVTQPYYDAQYKNWWSIQKGIENFTLNINTHFENIAK</sequence>
<comment type="caution">
    <text evidence="2">Lacks conserved residue(s) required for the propagation of feature annotation.</text>
</comment>
<dbReference type="HAMAP" id="MF_00336">
    <property type="entry name" value="BioD"/>
    <property type="match status" value="1"/>
</dbReference>
<comment type="catalytic activity">
    <reaction evidence="2">
        <text>(7R,8S)-7,8-diammoniononanoate + CO2 + ATP = (4R,5S)-dethiobiotin + ADP + phosphate + 3 H(+)</text>
        <dbReference type="Rhea" id="RHEA:15805"/>
        <dbReference type="ChEBI" id="CHEBI:15378"/>
        <dbReference type="ChEBI" id="CHEBI:16526"/>
        <dbReference type="ChEBI" id="CHEBI:30616"/>
        <dbReference type="ChEBI" id="CHEBI:43474"/>
        <dbReference type="ChEBI" id="CHEBI:149469"/>
        <dbReference type="ChEBI" id="CHEBI:149473"/>
        <dbReference type="ChEBI" id="CHEBI:456216"/>
        <dbReference type="EC" id="6.3.3.3"/>
    </reaction>
</comment>
<protein>
    <recommendedName>
        <fullName evidence="2">ATP-dependent dethiobiotin synthetase BioD</fullName>
        <ecNumber evidence="2">6.3.3.3</ecNumber>
    </recommendedName>
    <alternativeName>
        <fullName evidence="2">DTB synthetase</fullName>
        <shortName evidence="2">DTBS</shortName>
    </alternativeName>
    <alternativeName>
        <fullName evidence="2">Dethiobiotin synthase</fullName>
    </alternativeName>
</protein>
<reference evidence="3" key="1">
    <citation type="submission" date="2020-01" db="EMBL/GenBank/DDBJ databases">
        <authorList>
            <person name="Meier V. D."/>
            <person name="Meier V D."/>
        </authorList>
    </citation>
    <scope>NUCLEOTIDE SEQUENCE</scope>
    <source>
        <strain evidence="3">HLG_WM_MAG_03</strain>
    </source>
</reference>
<evidence type="ECO:0000313" key="3">
    <source>
        <dbReference type="EMBL" id="CAA6827049.1"/>
    </source>
</evidence>
<feature type="binding site" evidence="2">
    <location>
        <position position="114"/>
    </location>
    <ligand>
        <name>Mg(2+)</name>
        <dbReference type="ChEBI" id="CHEBI:18420"/>
    </ligand>
</feature>
<feature type="binding site" evidence="2">
    <location>
        <position position="49"/>
    </location>
    <ligand>
        <name>ATP</name>
        <dbReference type="ChEBI" id="CHEBI:30616"/>
    </ligand>
</feature>
<keyword evidence="2" id="KW-0547">Nucleotide-binding</keyword>
<dbReference type="InterPro" id="IPR004472">
    <property type="entry name" value="DTB_synth_BioD"/>
</dbReference>
<keyword evidence="2" id="KW-0963">Cytoplasm</keyword>
<dbReference type="GO" id="GO:0004141">
    <property type="term" value="F:dethiobiotin synthase activity"/>
    <property type="evidence" value="ECO:0007669"/>
    <property type="project" value="UniProtKB-UniRule"/>
</dbReference>
<name>A0A6S6UIE7_9BACT</name>
<gene>
    <name evidence="2" type="primary">bioD</name>
    <name evidence="3" type="ORF">HELGO_WM26929</name>
</gene>